<dbReference type="Pfam" id="PF07602">
    <property type="entry name" value="DUF1565"/>
    <property type="match status" value="1"/>
</dbReference>
<dbReference type="Gene3D" id="2.60.40.10">
    <property type="entry name" value="Immunoglobulins"/>
    <property type="match status" value="2"/>
</dbReference>
<dbReference type="InterPro" id="IPR011050">
    <property type="entry name" value="Pectin_lyase_fold/virulence"/>
</dbReference>
<feature type="domain" description="DUF1565" evidence="1">
    <location>
        <begin position="349"/>
        <end position="595"/>
    </location>
</feature>
<dbReference type="InterPro" id="IPR013783">
    <property type="entry name" value="Ig-like_fold"/>
</dbReference>
<evidence type="ECO:0000313" key="2">
    <source>
        <dbReference type="EMBL" id="NKE70740.1"/>
    </source>
</evidence>
<dbReference type="EMBL" id="VTOW01000001">
    <property type="protein sequence ID" value="NKE70740.1"/>
    <property type="molecule type" value="Genomic_DNA"/>
</dbReference>
<name>A0A7X6DP54_9BACT</name>
<protein>
    <submittedName>
        <fullName evidence="2">DUF1565 domain-containing protein</fullName>
    </submittedName>
</protein>
<comment type="caution">
    <text evidence="2">The sequence shown here is derived from an EMBL/GenBank/DDBJ whole genome shotgun (WGS) entry which is preliminary data.</text>
</comment>
<dbReference type="SUPFAM" id="SSF89372">
    <property type="entry name" value="Fucose-specific lectin"/>
    <property type="match status" value="1"/>
</dbReference>
<dbReference type="SUPFAM" id="SSF51126">
    <property type="entry name" value="Pectin lyase-like"/>
    <property type="match status" value="1"/>
</dbReference>
<keyword evidence="3" id="KW-1185">Reference proteome</keyword>
<proteinExistence type="predicted"/>
<dbReference type="Proteomes" id="UP000534783">
    <property type="component" value="Unassembled WGS sequence"/>
</dbReference>
<reference evidence="2 3" key="1">
    <citation type="journal article" date="2020" name="Nature">
        <title>Bacterial chemolithoautotrophy via manganese oxidation.</title>
        <authorList>
            <person name="Yu H."/>
            <person name="Leadbetter J.R."/>
        </authorList>
    </citation>
    <scope>NUCLEOTIDE SEQUENCE [LARGE SCALE GENOMIC DNA]</scope>
    <source>
        <strain evidence="2 3">Mn-1</strain>
    </source>
</reference>
<organism evidence="2 3">
    <name type="scientific">Candidatus Manganitrophus noduliformans</name>
    <dbReference type="NCBI Taxonomy" id="2606439"/>
    <lineage>
        <taxon>Bacteria</taxon>
        <taxon>Pseudomonadati</taxon>
        <taxon>Nitrospirota</taxon>
        <taxon>Nitrospiria</taxon>
        <taxon>Candidatus Troglogloeales</taxon>
        <taxon>Candidatus Manganitrophaceae</taxon>
        <taxon>Candidatus Manganitrophus</taxon>
    </lineage>
</organism>
<dbReference type="SUPFAM" id="SSF50939">
    <property type="entry name" value="Sialidases"/>
    <property type="match status" value="1"/>
</dbReference>
<dbReference type="InterPro" id="IPR011459">
    <property type="entry name" value="DUF1565"/>
</dbReference>
<dbReference type="Gene3D" id="2.160.20.10">
    <property type="entry name" value="Single-stranded right-handed beta-helix, Pectin lyase-like"/>
    <property type="match status" value="1"/>
</dbReference>
<accession>A0A7X6DP54</accession>
<dbReference type="InterPro" id="IPR036278">
    <property type="entry name" value="Sialidase_sf"/>
</dbReference>
<evidence type="ECO:0000259" key="1">
    <source>
        <dbReference type="Pfam" id="PF07602"/>
    </source>
</evidence>
<dbReference type="Pfam" id="PF17957">
    <property type="entry name" value="Big_7"/>
    <property type="match status" value="1"/>
</dbReference>
<sequence length="1291" mass="133226">MRKRGAPVGAPRHQQRQTMFSQGRSFFYFTMLFLLAACSGGGETGSDGTATVGITMKVPAASARAKAFAPAPGAVSKIAIRVTDDAGAPLAEQTLDVTPGETVTITLQLPAGRARYFLIEASDSEGNLLFLGDARADLEPGGFASVVIKMVPVDTPAPPKITLSPPAASVAAGTGQTFTAEVTGLEDPTVVWTVNEAEGGNPTVGTITQTNPAVYTAPQNLPATNPVTIKATSASNPAIFATASVTLLPPPTLRIDPDNIRVLTGRTQIFTATITGLDDPSVTWSLLGDGPFGTIEQIDATHAEYTAPEGVPFPNQVRVQATSVSDPALSGTAAITIITPQTTIFVDAAGRDSAGCGSDTDPCKTVTQGVNRAKQLETVTTVLVAAGTYSFGGQTGEPAPLAMPQGIALQGAERESILDFTNATGTGIVGADNASLSGFTVRALDSLTNHIEITNASPTIQNNLFVDCGCNTGTGILIRGASKPLITKNSFGAAKQGLLTAIRIENGAAPRVVDNSITDNKTGLEILSGASPIVQGNMISRNKTGISVDGLSKPDLGSSQGSAGGNTISCNADVDLVTASAISARGNAWDHVPPKEGALVGRGIDLVRGRSTVDTVNASLAPKACRITLTAPSDGALVRGRVTVTSAVADLPAALGVTYSVDDAAIGNSDLPPSFPFTWDTIALQVEGPHTLRADLIDSLGVTDSDSVSVTVDNTPPVVGITSPKQGDLLGCGGVSVIASATDANGISRVGFFASGAPIGEDTIPSGNLFSISWSPPANGPYTLTAQAFDRAGNTALSAGISVRVSCITSIQVNPPSVIVPKDQKTQPFTLEGATNADVVWRVNGAPGGDDRFGKISPDGIYVPPKTIPTDDRGVAVGATVEAVGLTDPAIFDSSDVTLVTGKSLIFDPNIRVTTKSDSISTVSSGQRNVAFFKGNIYAVWSTGSLVLFAESKDGVTWAETPLASGTAGTLSQSTLAVAPDGTIYVAYRQRILLGQGAVQTIHLTVRRKEGEPFQMIDALKTGTTAQDPTVAVSSKTGNVVVAWSETPGTAGSDIFLQRIDPAGNPIDGAPRNLTEKIGAFNDTRPTLSIGAGDEILLVWEQTGNSLNLLATASRDGGQSFFPPVQVNEPDPDLPRAAARRPSAIVGPEGSVYVAWEQDQCGDGCTFIFFNAGEIGLTDLKFIGAKALRGGDKTVQTLPSVALDEANGLYIALHERVSLADLQHHILLAKSTDRGNSFVFSQISKEDPAPVSIKSAPSIAVDTVGRAFAIWTDQRITGSTGTADVFFSMGE</sequence>
<evidence type="ECO:0000313" key="3">
    <source>
        <dbReference type="Proteomes" id="UP000534783"/>
    </source>
</evidence>
<dbReference type="SUPFAM" id="SSF48726">
    <property type="entry name" value="Immunoglobulin"/>
    <property type="match status" value="1"/>
</dbReference>
<dbReference type="InterPro" id="IPR036179">
    <property type="entry name" value="Ig-like_dom_sf"/>
</dbReference>
<dbReference type="InterPro" id="IPR012334">
    <property type="entry name" value="Pectin_lyas_fold"/>
</dbReference>
<gene>
    <name evidence="2" type="ORF">MNODULE_08315</name>
</gene>